<sequence length="149" mass="17416">MLKKGIIGILVGMILIYGVYALINWIRDVEDVEEMTVTQLSYDEVPENIQETIDEINDFRLQSVHRRSIITDRHSRAMVSTRYEIFVPPEGERLEIIEIAEEDIRQGVMRAVYTFVEKEGETVDEMEDVVILRVDNYIKGEFRTVFVDD</sequence>
<comment type="caution">
    <text evidence="2">The sequence shown here is derived from an EMBL/GenBank/DDBJ whole genome shotgun (WGS) entry which is preliminary data.</text>
</comment>
<dbReference type="EMBL" id="SUMG01000003">
    <property type="protein sequence ID" value="NBG87716.1"/>
    <property type="molecule type" value="Genomic_DNA"/>
</dbReference>
<accession>A0AA44BEN2</accession>
<feature type="transmembrane region" description="Helical" evidence="1">
    <location>
        <begin position="6"/>
        <end position="26"/>
    </location>
</feature>
<evidence type="ECO:0000313" key="2">
    <source>
        <dbReference type="EMBL" id="NBG87716.1"/>
    </source>
</evidence>
<keyword evidence="1" id="KW-1133">Transmembrane helix</keyword>
<gene>
    <name evidence="2" type="ORF">ISALK_04305</name>
</gene>
<keyword evidence="1" id="KW-0812">Transmembrane</keyword>
<organism evidence="2 3">
    <name type="scientific">Isachenkonia alkalipeptolytica</name>
    <dbReference type="NCBI Taxonomy" id="2565777"/>
    <lineage>
        <taxon>Bacteria</taxon>
        <taxon>Bacillati</taxon>
        <taxon>Bacillota</taxon>
        <taxon>Clostridia</taxon>
        <taxon>Eubacteriales</taxon>
        <taxon>Clostridiaceae</taxon>
        <taxon>Isachenkonia</taxon>
    </lineage>
</organism>
<dbReference type="RefSeq" id="WP_160719414.1">
    <property type="nucleotide sequence ID" value="NZ_SUMG01000003.1"/>
</dbReference>
<dbReference type="AlphaFoldDB" id="A0AA44BEN2"/>
<reference evidence="2 3" key="1">
    <citation type="submission" date="2019-04" db="EMBL/GenBank/DDBJ databases">
        <title>Isachenkonia alkalipeptolytica gen. nov. sp. nov. a new anaerobic, alkiliphilic organothrophic bacterium capable to reduce synthesized ferrihydrite isolated from a soda lake.</title>
        <authorList>
            <person name="Toshchakov S.V."/>
            <person name="Zavarzina D.G."/>
            <person name="Zhilina T.N."/>
            <person name="Kostrikina N.A."/>
            <person name="Kublanov I.V."/>
        </authorList>
    </citation>
    <scope>NUCLEOTIDE SEQUENCE [LARGE SCALE GENOMIC DNA]</scope>
    <source>
        <strain evidence="2 3">Z-1701</strain>
    </source>
</reference>
<keyword evidence="3" id="KW-1185">Reference proteome</keyword>
<name>A0AA44BEN2_9CLOT</name>
<proteinExistence type="predicted"/>
<dbReference type="Proteomes" id="UP000449710">
    <property type="component" value="Unassembled WGS sequence"/>
</dbReference>
<evidence type="ECO:0000256" key="1">
    <source>
        <dbReference type="SAM" id="Phobius"/>
    </source>
</evidence>
<keyword evidence="1" id="KW-0472">Membrane</keyword>
<evidence type="ECO:0000313" key="3">
    <source>
        <dbReference type="Proteomes" id="UP000449710"/>
    </source>
</evidence>
<protein>
    <submittedName>
        <fullName evidence="2">Uncharacterized protein</fullName>
    </submittedName>
</protein>